<evidence type="ECO:0000313" key="8">
    <source>
        <dbReference type="Proteomes" id="UP000655830"/>
    </source>
</evidence>
<keyword evidence="8" id="KW-1185">Reference proteome</keyword>
<accession>A0A926EJV2</accession>
<comment type="similarity">
    <text evidence="1">Belongs to the dUTPase family.</text>
</comment>
<dbReference type="InterPro" id="IPR008181">
    <property type="entry name" value="dUTPase"/>
</dbReference>
<dbReference type="InterPro" id="IPR036157">
    <property type="entry name" value="dUTPase-like_sf"/>
</dbReference>
<dbReference type="InterPro" id="IPR033704">
    <property type="entry name" value="dUTPase_trimeric"/>
</dbReference>
<evidence type="ECO:0000259" key="6">
    <source>
        <dbReference type="Pfam" id="PF00692"/>
    </source>
</evidence>
<dbReference type="InterPro" id="IPR029054">
    <property type="entry name" value="dUTPase-like"/>
</dbReference>
<dbReference type="RefSeq" id="WP_249333174.1">
    <property type="nucleotide sequence ID" value="NZ_JACRSY010000019.1"/>
</dbReference>
<reference evidence="7" key="1">
    <citation type="submission" date="2020-08" db="EMBL/GenBank/DDBJ databases">
        <title>Genome public.</title>
        <authorList>
            <person name="Liu C."/>
            <person name="Sun Q."/>
        </authorList>
    </citation>
    <scope>NUCLEOTIDE SEQUENCE</scope>
    <source>
        <strain evidence="7">NSJ-12</strain>
    </source>
</reference>
<evidence type="ECO:0000313" key="7">
    <source>
        <dbReference type="EMBL" id="MBC8580345.1"/>
    </source>
</evidence>
<dbReference type="GO" id="GO:0004170">
    <property type="term" value="F:dUTP diphosphatase activity"/>
    <property type="evidence" value="ECO:0007669"/>
    <property type="project" value="UniProtKB-EC"/>
</dbReference>
<dbReference type="GO" id="GO:0000287">
    <property type="term" value="F:magnesium ion binding"/>
    <property type="evidence" value="ECO:0007669"/>
    <property type="project" value="InterPro"/>
</dbReference>
<dbReference type="Proteomes" id="UP000655830">
    <property type="component" value="Unassembled WGS sequence"/>
</dbReference>
<dbReference type="GO" id="GO:0006226">
    <property type="term" value="P:dUMP biosynthetic process"/>
    <property type="evidence" value="ECO:0007669"/>
    <property type="project" value="InterPro"/>
</dbReference>
<dbReference type="Gene3D" id="2.70.40.10">
    <property type="match status" value="1"/>
</dbReference>
<dbReference type="EC" id="3.6.1.23" evidence="2"/>
<feature type="domain" description="dUTPase-like" evidence="6">
    <location>
        <begin position="15"/>
        <end position="104"/>
    </location>
</feature>
<dbReference type="PANTHER" id="PTHR11241:SF0">
    <property type="entry name" value="DEOXYURIDINE 5'-TRIPHOSPHATE NUCLEOTIDOHYDROLASE"/>
    <property type="match status" value="1"/>
</dbReference>
<gene>
    <name evidence="7" type="ORF">H8718_12485</name>
</gene>
<evidence type="ECO:0000256" key="2">
    <source>
        <dbReference type="ARBA" id="ARBA00012379"/>
    </source>
</evidence>
<evidence type="ECO:0000256" key="5">
    <source>
        <dbReference type="ARBA" id="ARBA00047686"/>
    </source>
</evidence>
<dbReference type="AlphaFoldDB" id="A0A926EJV2"/>
<evidence type="ECO:0000256" key="1">
    <source>
        <dbReference type="ARBA" id="ARBA00006581"/>
    </source>
</evidence>
<comment type="caution">
    <text evidence="7">The sequence shown here is derived from an EMBL/GenBank/DDBJ whole genome shotgun (WGS) entry which is preliminary data.</text>
</comment>
<dbReference type="GO" id="GO:0046081">
    <property type="term" value="P:dUTP catabolic process"/>
    <property type="evidence" value="ECO:0007669"/>
    <property type="project" value="InterPro"/>
</dbReference>
<dbReference type="Pfam" id="PF00692">
    <property type="entry name" value="dUTPase"/>
    <property type="match status" value="1"/>
</dbReference>
<evidence type="ECO:0000256" key="4">
    <source>
        <dbReference type="ARBA" id="ARBA00023080"/>
    </source>
</evidence>
<comment type="catalytic activity">
    <reaction evidence="5">
        <text>dUTP + H2O = dUMP + diphosphate + H(+)</text>
        <dbReference type="Rhea" id="RHEA:10248"/>
        <dbReference type="ChEBI" id="CHEBI:15377"/>
        <dbReference type="ChEBI" id="CHEBI:15378"/>
        <dbReference type="ChEBI" id="CHEBI:33019"/>
        <dbReference type="ChEBI" id="CHEBI:61555"/>
        <dbReference type="ChEBI" id="CHEBI:246422"/>
        <dbReference type="EC" id="3.6.1.23"/>
    </reaction>
</comment>
<dbReference type="EMBL" id="JACRSY010000019">
    <property type="protein sequence ID" value="MBC8580345.1"/>
    <property type="molecule type" value="Genomic_DNA"/>
</dbReference>
<proteinExistence type="inferred from homology"/>
<keyword evidence="4" id="KW-0546">Nucleotide metabolism</keyword>
<dbReference type="CDD" id="cd07557">
    <property type="entry name" value="trimeric_dUTPase"/>
    <property type="match status" value="1"/>
</dbReference>
<protein>
    <recommendedName>
        <fullName evidence="2">dUTP diphosphatase</fullName>
        <ecNumber evidence="2">3.6.1.23</ecNumber>
    </recommendedName>
</protein>
<sequence length="166" mass="18263">MDNRTIYFAKVKEDAIIPSKREEDGAFDIYACFEEDFMIIAPHETKLIPTGIASAFSSDYVAILKERGSNGSKGIGQRAGVIDSGYRGEWFVPLTNHNTVPVVLLKESYAGEQSAFGEAIIYPYEKAMSQCILVEVPKVKTAEISYEALMQFESERGTGMLGSSGK</sequence>
<organism evidence="7 8">
    <name type="scientific">Zhenhengia yiwuensis</name>
    <dbReference type="NCBI Taxonomy" id="2763666"/>
    <lineage>
        <taxon>Bacteria</taxon>
        <taxon>Bacillati</taxon>
        <taxon>Bacillota</taxon>
        <taxon>Clostridia</taxon>
        <taxon>Lachnospirales</taxon>
        <taxon>Lachnospiraceae</taxon>
        <taxon>Zhenhengia</taxon>
    </lineage>
</organism>
<keyword evidence="3" id="KW-0378">Hydrolase</keyword>
<name>A0A926EJV2_9FIRM</name>
<evidence type="ECO:0000256" key="3">
    <source>
        <dbReference type="ARBA" id="ARBA00022801"/>
    </source>
</evidence>
<dbReference type="PANTHER" id="PTHR11241">
    <property type="entry name" value="DEOXYURIDINE 5'-TRIPHOSPHATE NUCLEOTIDOHYDROLASE"/>
    <property type="match status" value="1"/>
</dbReference>
<dbReference type="SUPFAM" id="SSF51283">
    <property type="entry name" value="dUTPase-like"/>
    <property type="match status" value="1"/>
</dbReference>